<name>A0A833T1P6_PHYIN</name>
<feature type="domain" description="Reverse transcriptase" evidence="1">
    <location>
        <begin position="8"/>
        <end position="131"/>
    </location>
</feature>
<dbReference type="InterPro" id="IPR053134">
    <property type="entry name" value="RNA-dir_DNA_polymerase"/>
</dbReference>
<keyword evidence="2" id="KW-0548">Nucleotidyltransferase</keyword>
<comment type="caution">
    <text evidence="2">The sequence shown here is derived from an EMBL/GenBank/DDBJ whole genome shotgun (WGS) entry which is preliminary data.</text>
</comment>
<gene>
    <name evidence="2" type="ORF">GN244_ATG11575</name>
</gene>
<dbReference type="InterPro" id="IPR043502">
    <property type="entry name" value="DNA/RNA_pol_sf"/>
</dbReference>
<dbReference type="Gene3D" id="3.30.70.270">
    <property type="match status" value="1"/>
</dbReference>
<evidence type="ECO:0000259" key="1">
    <source>
        <dbReference type="Pfam" id="PF00078"/>
    </source>
</evidence>
<reference evidence="2" key="1">
    <citation type="submission" date="2020-04" db="EMBL/GenBank/DDBJ databases">
        <title>Hybrid Assembly of Korean Phytophthora infestans isolates.</title>
        <authorList>
            <person name="Prokchorchik M."/>
            <person name="Lee Y."/>
            <person name="Seo J."/>
            <person name="Cho J.-H."/>
            <person name="Park Y.-E."/>
            <person name="Jang D.-C."/>
            <person name="Im J.-S."/>
            <person name="Choi J.-G."/>
            <person name="Park H.-J."/>
            <person name="Lee G.-B."/>
            <person name="Lee Y.-G."/>
            <person name="Hong S.-Y."/>
            <person name="Cho K."/>
            <person name="Sohn K.H."/>
        </authorList>
    </citation>
    <scope>NUCLEOTIDE SEQUENCE</scope>
    <source>
        <strain evidence="2">KR_1_A1</strain>
    </source>
</reference>
<dbReference type="InterPro" id="IPR000477">
    <property type="entry name" value="RT_dom"/>
</dbReference>
<evidence type="ECO:0000313" key="3">
    <source>
        <dbReference type="Proteomes" id="UP000602510"/>
    </source>
</evidence>
<dbReference type="CDD" id="cd01647">
    <property type="entry name" value="RT_LTR"/>
    <property type="match status" value="1"/>
</dbReference>
<dbReference type="EMBL" id="WSZM01000268">
    <property type="protein sequence ID" value="KAF4036370.1"/>
    <property type="molecule type" value="Genomic_DNA"/>
</dbReference>
<keyword evidence="3" id="KW-1185">Reference proteome</keyword>
<dbReference type="InterPro" id="IPR043128">
    <property type="entry name" value="Rev_trsase/Diguanyl_cyclase"/>
</dbReference>
<sequence>MPRKDAIFDRMDGSYWYSCFDLLSGYYSIRMRAKDISSAFQAPEELFEYITVPMGLSNAPATLNRIVQRIFEDLRDNVTTYFDDVYVFTNETDVKAHLPAVRCVFERCREKKLFLKVSKYTICAAEIPCLGDFAGRQGVCIVPDKVRVVREWPRPKTI</sequence>
<dbReference type="Pfam" id="PF00078">
    <property type="entry name" value="RVT_1"/>
    <property type="match status" value="1"/>
</dbReference>
<evidence type="ECO:0000313" key="2">
    <source>
        <dbReference type="EMBL" id="KAF4036370.1"/>
    </source>
</evidence>
<dbReference type="GO" id="GO:0003964">
    <property type="term" value="F:RNA-directed DNA polymerase activity"/>
    <property type="evidence" value="ECO:0007669"/>
    <property type="project" value="UniProtKB-KW"/>
</dbReference>
<dbReference type="SUPFAM" id="SSF56672">
    <property type="entry name" value="DNA/RNA polymerases"/>
    <property type="match status" value="1"/>
</dbReference>
<protein>
    <submittedName>
        <fullName evidence="2">Reverse transcriptase (RNA-dependent DNA polymerase)</fullName>
    </submittedName>
</protein>
<dbReference type="PANTHER" id="PTHR24559:SF444">
    <property type="entry name" value="REVERSE TRANSCRIPTASE DOMAIN-CONTAINING PROTEIN"/>
    <property type="match status" value="1"/>
</dbReference>
<accession>A0A833T1P6</accession>
<keyword evidence="2" id="KW-0695">RNA-directed DNA polymerase</keyword>
<dbReference type="AlphaFoldDB" id="A0A833T1P6"/>
<dbReference type="PANTHER" id="PTHR24559">
    <property type="entry name" value="TRANSPOSON TY3-I GAG-POL POLYPROTEIN"/>
    <property type="match status" value="1"/>
</dbReference>
<keyword evidence="2" id="KW-0808">Transferase</keyword>
<organism evidence="2 3">
    <name type="scientific">Phytophthora infestans</name>
    <name type="common">Potato late blight agent</name>
    <name type="synonym">Botrytis infestans</name>
    <dbReference type="NCBI Taxonomy" id="4787"/>
    <lineage>
        <taxon>Eukaryota</taxon>
        <taxon>Sar</taxon>
        <taxon>Stramenopiles</taxon>
        <taxon>Oomycota</taxon>
        <taxon>Peronosporomycetes</taxon>
        <taxon>Peronosporales</taxon>
        <taxon>Peronosporaceae</taxon>
        <taxon>Phytophthora</taxon>
    </lineage>
</organism>
<dbReference type="Gene3D" id="3.10.10.10">
    <property type="entry name" value="HIV Type 1 Reverse Transcriptase, subunit A, domain 1"/>
    <property type="match status" value="1"/>
</dbReference>
<proteinExistence type="predicted"/>
<dbReference type="Proteomes" id="UP000602510">
    <property type="component" value="Unassembled WGS sequence"/>
</dbReference>